<evidence type="ECO:0000313" key="1">
    <source>
        <dbReference type="EMBL" id="BDZ77145.1"/>
    </source>
</evidence>
<dbReference type="Proteomes" id="UP001305815">
    <property type="component" value="Chromosome"/>
</dbReference>
<dbReference type="InterPro" id="IPR010181">
    <property type="entry name" value="CGCAxxGCC_motif"/>
</dbReference>
<dbReference type="EMBL" id="AP027742">
    <property type="protein sequence ID" value="BDZ77145.1"/>
    <property type="molecule type" value="Genomic_DNA"/>
</dbReference>
<keyword evidence="2" id="KW-1185">Reference proteome</keyword>
<dbReference type="Pfam" id="PF09719">
    <property type="entry name" value="C_GCAxxG_C_C"/>
    <property type="match status" value="1"/>
</dbReference>
<accession>A0ABN6YVU0</accession>
<dbReference type="RefSeq" id="WP_316266792.1">
    <property type="nucleotide sequence ID" value="NZ_AP027742.1"/>
</dbReference>
<evidence type="ECO:0000313" key="2">
    <source>
        <dbReference type="Proteomes" id="UP001305815"/>
    </source>
</evidence>
<gene>
    <name evidence="1" type="ORF">Lac1_13280</name>
</gene>
<proteinExistence type="predicted"/>
<organism evidence="1 2">
    <name type="scientific">Claveliimonas bilis</name>
    <dbReference type="NCBI Taxonomy" id="3028070"/>
    <lineage>
        <taxon>Bacteria</taxon>
        <taxon>Bacillati</taxon>
        <taxon>Bacillota</taxon>
        <taxon>Clostridia</taxon>
        <taxon>Lachnospirales</taxon>
        <taxon>Lachnospiraceae</taxon>
        <taxon>Claveliimonas</taxon>
    </lineage>
</organism>
<sequence length="143" mass="15858">MKEEHPEKLARTAVEKFQKMYNCCQSVACSVCEEYGISEKDMFRLTEGFGSGIGGLKDTCGAAMGMFLIISLAGSAGDMEQPMLTKFETYDRIREAAEKFQEKCGSLYCRDLKTQEGAQPLPCCTFCVEAGAQILEEMLKKMS</sequence>
<protein>
    <recommendedName>
        <fullName evidence="3">C_GCAxxG_C_C family protein</fullName>
    </recommendedName>
</protein>
<reference evidence="2" key="1">
    <citation type="journal article" date="2023" name="Int. J. Syst. Evol. Microbiol.">
        <title>Claveliimonas bilis gen. nov., sp. nov., deoxycholic acid-producing bacteria isolated from human faeces, and reclassification of Sellimonas monacensis Zenner et al. 2021 as Claveliimonas monacensis comb. nov.</title>
        <authorList>
            <person name="Hisatomi A."/>
            <person name="Kastawa N.W.E.P.G."/>
            <person name="Song I."/>
            <person name="Ohkuma M."/>
            <person name="Fukiya S."/>
            <person name="Sakamoto M."/>
        </authorList>
    </citation>
    <scope>NUCLEOTIDE SEQUENCE [LARGE SCALE GENOMIC DNA]</scope>
    <source>
        <strain evidence="2">12BBH14</strain>
    </source>
</reference>
<dbReference type="NCBIfam" id="TIGR01909">
    <property type="entry name" value="C_GCAxxG_C_C"/>
    <property type="match status" value="1"/>
</dbReference>
<name>A0ABN6YVU0_9FIRM</name>
<evidence type="ECO:0008006" key="3">
    <source>
        <dbReference type="Google" id="ProtNLM"/>
    </source>
</evidence>